<proteinExistence type="predicted"/>
<sequence length="71" mass="7825">MSKAWRQSLASPILSQSPLSTTNMRAVAPCRYCIQKCLVNLSCLPMSITSQAAMDKDLYSTVSTVNPTERE</sequence>
<dbReference type="AlphaFoldDB" id="A0A6B2LSN4"/>
<evidence type="ECO:0000313" key="1">
    <source>
        <dbReference type="EMBL" id="NDV40259.1"/>
    </source>
</evidence>
<name>A0A6B2LSN4_9EUKA</name>
<dbReference type="EMBL" id="GIBP01011290">
    <property type="protein sequence ID" value="NDV40259.1"/>
    <property type="molecule type" value="Transcribed_RNA"/>
</dbReference>
<reference evidence="1" key="1">
    <citation type="journal article" date="2020" name="J. Eukaryot. Microbiol.">
        <title>De novo Sequencing, Assembly and Annotation of the Transcriptome for the Free-Living Testate Amoeba Arcella intermedia.</title>
        <authorList>
            <person name="Ribeiro G.M."/>
            <person name="Porfirio-Sousa A.L."/>
            <person name="Maurer-Alcala X.X."/>
            <person name="Katz L.A."/>
            <person name="Lahr D.J.G."/>
        </authorList>
    </citation>
    <scope>NUCLEOTIDE SEQUENCE</scope>
</reference>
<accession>A0A6B2LSN4</accession>
<protein>
    <submittedName>
        <fullName evidence="1">Uncharacterized protein</fullName>
    </submittedName>
</protein>
<organism evidence="1">
    <name type="scientific">Arcella intermedia</name>
    <dbReference type="NCBI Taxonomy" id="1963864"/>
    <lineage>
        <taxon>Eukaryota</taxon>
        <taxon>Amoebozoa</taxon>
        <taxon>Tubulinea</taxon>
        <taxon>Elardia</taxon>
        <taxon>Arcellinida</taxon>
        <taxon>Sphaerothecina</taxon>
        <taxon>Arcellidae</taxon>
        <taxon>Arcella</taxon>
    </lineage>
</organism>